<dbReference type="GeneID" id="77948339"/>
<name>A0A2P1CAI0_9CAUD</name>
<dbReference type="Proteomes" id="UP000240649">
    <property type="component" value="Segment"/>
</dbReference>
<reference evidence="1 2" key="1">
    <citation type="submission" date="2018-01" db="EMBL/GenBank/DDBJ databases">
        <title>Draft Genome Sequence of Salmonella Enteritidis Phage SE131.</title>
        <authorList>
            <person name="Kim Y."/>
            <person name="Han B.K."/>
            <person name="Kim H."/>
            <person name="Kim D."/>
        </authorList>
    </citation>
    <scope>NUCLEOTIDE SEQUENCE [LARGE SCALE GENOMIC DNA]</scope>
</reference>
<organism evidence="1 2">
    <name type="scientific">Salmonella phage SE131</name>
    <dbReference type="NCBI Taxonomy" id="2081631"/>
    <lineage>
        <taxon>Viruses</taxon>
        <taxon>Duplodnaviria</taxon>
        <taxon>Heunggongvirae</taxon>
        <taxon>Uroviricota</taxon>
        <taxon>Caudoviricetes</taxon>
        <taxon>Grimontviridae</taxon>
        <taxon>Moazamivirus</taxon>
        <taxon>Moazamivirus SE131</taxon>
    </lineage>
</organism>
<dbReference type="RefSeq" id="YP_010672069.1">
    <property type="nucleotide sequence ID" value="NC_070974.1"/>
</dbReference>
<dbReference type="KEGG" id="vg:77948339"/>
<dbReference type="EMBL" id="MG873442">
    <property type="protein sequence ID" value="AVJ48220.1"/>
    <property type="molecule type" value="Genomic_DNA"/>
</dbReference>
<evidence type="ECO:0000313" key="1">
    <source>
        <dbReference type="EMBL" id="AVJ48220.1"/>
    </source>
</evidence>
<proteinExistence type="predicted"/>
<protein>
    <submittedName>
        <fullName evidence="1">Uncharacterized protein</fullName>
    </submittedName>
</protein>
<evidence type="ECO:0000313" key="2">
    <source>
        <dbReference type="Proteomes" id="UP000240649"/>
    </source>
</evidence>
<accession>A0A2P1CAI0</accession>
<keyword evidence="2" id="KW-1185">Reference proteome</keyword>
<sequence>MSEIKTNVVYNPRLTFDAWAKNLIELPPEHRIGYTVVTAEMSLESGYKTKSWKADPKAKAFQDLVMAAVKAFGGVLEGRAFYFTRDISQGIELDTFKVTLYVLER</sequence>